<reference evidence="1" key="1">
    <citation type="submission" date="2014-09" db="EMBL/GenBank/DDBJ databases">
        <authorList>
            <person name="Magalhaes I.L.F."/>
            <person name="Oliveira U."/>
            <person name="Santos F.R."/>
            <person name="Vidigal T.H.D.A."/>
            <person name="Brescovit A.D."/>
            <person name="Santos A.J."/>
        </authorList>
    </citation>
    <scope>NUCLEOTIDE SEQUENCE</scope>
    <source>
        <tissue evidence="1">Shoot tissue taken approximately 20 cm above the soil surface</tissue>
    </source>
</reference>
<accession>A0A0A8ZID4</accession>
<sequence>MANAPHSWISHWQRPSARTCSLSPAPQ</sequence>
<name>A0A0A8ZID4_ARUDO</name>
<protein>
    <submittedName>
        <fullName evidence="1">Uncharacterized protein</fullName>
    </submittedName>
</protein>
<proteinExistence type="predicted"/>
<organism evidence="1">
    <name type="scientific">Arundo donax</name>
    <name type="common">Giant reed</name>
    <name type="synonym">Donax arundinaceus</name>
    <dbReference type="NCBI Taxonomy" id="35708"/>
    <lineage>
        <taxon>Eukaryota</taxon>
        <taxon>Viridiplantae</taxon>
        <taxon>Streptophyta</taxon>
        <taxon>Embryophyta</taxon>
        <taxon>Tracheophyta</taxon>
        <taxon>Spermatophyta</taxon>
        <taxon>Magnoliopsida</taxon>
        <taxon>Liliopsida</taxon>
        <taxon>Poales</taxon>
        <taxon>Poaceae</taxon>
        <taxon>PACMAD clade</taxon>
        <taxon>Arundinoideae</taxon>
        <taxon>Arundineae</taxon>
        <taxon>Arundo</taxon>
    </lineage>
</organism>
<reference evidence="1" key="2">
    <citation type="journal article" date="2015" name="Data Brief">
        <title>Shoot transcriptome of the giant reed, Arundo donax.</title>
        <authorList>
            <person name="Barrero R.A."/>
            <person name="Guerrero F.D."/>
            <person name="Moolhuijzen P."/>
            <person name="Goolsby J.A."/>
            <person name="Tidwell J."/>
            <person name="Bellgard S.E."/>
            <person name="Bellgard M.I."/>
        </authorList>
    </citation>
    <scope>NUCLEOTIDE SEQUENCE</scope>
    <source>
        <tissue evidence="1">Shoot tissue taken approximately 20 cm above the soil surface</tissue>
    </source>
</reference>
<evidence type="ECO:0000313" key="1">
    <source>
        <dbReference type="EMBL" id="JAD38571.1"/>
    </source>
</evidence>
<dbReference type="AlphaFoldDB" id="A0A0A8ZID4"/>
<dbReference type="EMBL" id="GBRH01259324">
    <property type="protein sequence ID" value="JAD38571.1"/>
    <property type="molecule type" value="Transcribed_RNA"/>
</dbReference>